<dbReference type="Proteomes" id="UP000824334">
    <property type="component" value="Plasmid unnamed1"/>
</dbReference>
<evidence type="ECO:0000313" key="3">
    <source>
        <dbReference type="Proteomes" id="UP000824334"/>
    </source>
</evidence>
<geneLocation type="plasmid" evidence="2 3">
    <name>unnamed1</name>
</geneLocation>
<name>A0ABX8TRG9_9CAUL</name>
<feature type="transmembrane region" description="Helical" evidence="1">
    <location>
        <begin position="20"/>
        <end position="48"/>
    </location>
</feature>
<sequence>MNSRVQVSDHNGLRASGLGFVISSMMLALGIAVHVPSLTIMALTACGLTSLVSNRLHDRVLGYWASTTLWFVCFLFGAMSIAGFLTKNPATVELAYRLALVVLVNQVITAAVVVVMFLRVKRMVATRDYSGPWQ</sequence>
<feature type="transmembrane region" description="Helical" evidence="1">
    <location>
        <begin position="60"/>
        <end position="82"/>
    </location>
</feature>
<keyword evidence="3" id="KW-1185">Reference proteome</keyword>
<feature type="transmembrane region" description="Helical" evidence="1">
    <location>
        <begin position="94"/>
        <end position="118"/>
    </location>
</feature>
<dbReference type="RefSeq" id="WP_219373721.1">
    <property type="nucleotide sequence ID" value="NZ_CP080035.1"/>
</dbReference>
<keyword evidence="2" id="KW-0614">Plasmid</keyword>
<evidence type="ECO:0000313" key="2">
    <source>
        <dbReference type="EMBL" id="QYC12404.1"/>
    </source>
</evidence>
<gene>
    <name evidence="2" type="ORF">KWG56_18345</name>
</gene>
<evidence type="ECO:0000256" key="1">
    <source>
        <dbReference type="SAM" id="Phobius"/>
    </source>
</evidence>
<organism evidence="2 3">
    <name type="scientific">Brevundimonas nasdae</name>
    <dbReference type="NCBI Taxonomy" id="172043"/>
    <lineage>
        <taxon>Bacteria</taxon>
        <taxon>Pseudomonadati</taxon>
        <taxon>Pseudomonadota</taxon>
        <taxon>Alphaproteobacteria</taxon>
        <taxon>Caulobacterales</taxon>
        <taxon>Caulobacteraceae</taxon>
        <taxon>Brevundimonas</taxon>
    </lineage>
</organism>
<protein>
    <recommendedName>
        <fullName evidence="4">GtrA-like protein domain-containing protein</fullName>
    </recommendedName>
</protein>
<accession>A0ABX8TRG9</accession>
<dbReference type="EMBL" id="CP080035">
    <property type="protein sequence ID" value="QYC12404.1"/>
    <property type="molecule type" value="Genomic_DNA"/>
</dbReference>
<proteinExistence type="predicted"/>
<reference evidence="2 3" key="1">
    <citation type="submission" date="2021-07" db="EMBL/GenBank/DDBJ databases">
        <title>Isolation and characterization of bacteria from a gold mining with a capacity of golden bioaccumulation.</title>
        <authorList>
            <person name="Yang X.J."/>
        </authorList>
    </citation>
    <scope>NUCLEOTIDE SEQUENCE [LARGE SCALE GENOMIC DNA]</scope>
    <source>
        <strain evidence="2 3">Au29</strain>
        <plasmid evidence="2 3">unnamed1</plasmid>
    </source>
</reference>
<keyword evidence="1" id="KW-0472">Membrane</keyword>
<keyword evidence="1" id="KW-0812">Transmembrane</keyword>
<keyword evidence="1" id="KW-1133">Transmembrane helix</keyword>
<evidence type="ECO:0008006" key="4">
    <source>
        <dbReference type="Google" id="ProtNLM"/>
    </source>
</evidence>
<dbReference type="GeneID" id="94377259"/>